<dbReference type="InterPro" id="IPR002110">
    <property type="entry name" value="Ankyrin_rpt"/>
</dbReference>
<dbReference type="Gene3D" id="1.25.40.20">
    <property type="entry name" value="Ankyrin repeat-containing domain"/>
    <property type="match status" value="2"/>
</dbReference>
<proteinExistence type="predicted"/>
<evidence type="ECO:0000256" key="1">
    <source>
        <dbReference type="ARBA" id="ARBA00022737"/>
    </source>
</evidence>
<dbReference type="SUPFAM" id="SSF46565">
    <property type="entry name" value="Chaperone J-domain"/>
    <property type="match status" value="1"/>
</dbReference>
<feature type="compositionally biased region" description="Low complexity" evidence="4">
    <location>
        <begin position="9"/>
        <end position="24"/>
    </location>
</feature>
<dbReference type="PROSITE" id="PS50297">
    <property type="entry name" value="ANK_REP_REGION"/>
    <property type="match status" value="1"/>
</dbReference>
<evidence type="ECO:0000256" key="2">
    <source>
        <dbReference type="ARBA" id="ARBA00023043"/>
    </source>
</evidence>
<dbReference type="Pfam" id="PF00226">
    <property type="entry name" value="DnaJ"/>
    <property type="match status" value="1"/>
</dbReference>
<dbReference type="InterPro" id="IPR051631">
    <property type="entry name" value="Ankyrin-KH/SAM_domain"/>
</dbReference>
<dbReference type="InterPro" id="IPR036869">
    <property type="entry name" value="J_dom_sf"/>
</dbReference>
<keyword evidence="7" id="KW-1185">Reference proteome</keyword>
<dbReference type="InterPro" id="IPR036770">
    <property type="entry name" value="Ankyrin_rpt-contain_sf"/>
</dbReference>
<comment type="caution">
    <text evidence="6">The sequence shown here is derived from an EMBL/GenBank/DDBJ whole genome shotgun (WGS) entry which is preliminary data.</text>
</comment>
<dbReference type="PANTHER" id="PTHR23206">
    <property type="entry name" value="MASK PROTEIN"/>
    <property type="match status" value="1"/>
</dbReference>
<dbReference type="PROSITE" id="PS50076">
    <property type="entry name" value="DNAJ_2"/>
    <property type="match status" value="1"/>
</dbReference>
<evidence type="ECO:0000313" key="6">
    <source>
        <dbReference type="EMBL" id="CAK0853359.1"/>
    </source>
</evidence>
<dbReference type="Gene3D" id="1.10.287.110">
    <property type="entry name" value="DnaJ domain"/>
    <property type="match status" value="1"/>
</dbReference>
<evidence type="ECO:0000256" key="4">
    <source>
        <dbReference type="SAM" id="MobiDB-lite"/>
    </source>
</evidence>
<sequence>MGGCIASKESASAGTADAAKDAGGASKGRGGKERRAEAQVPANGVRPVGAQGLSSASPGGAPPAMGGEVLPAARRAPELPELGRARDLFSAVYLRLALQYHPDKRPASDRERATRLFQAIAAAYEELLQTRESGGSAANQRVKSPVAAAAELGDLEELTRLLKERPDRANEADDLGVYPLMFAAAGGCVEAAELLLEFGADVHAKNPIKWSVLLYAALGNHAEMVRFLVGCGATVTDHELILAAYTGNPGSLQALLELYEGSAAEVRTDESRKTLLHLACEGLCFLRHSAERHAACVDLALRWRVPVDAAEPRRGRTALQDLVGDPRWRTRSLENSAAHLAAVERLCAAGASVAAEDPGGASALSLASEGRLPRVREALLCYA</sequence>
<organism evidence="6 7">
    <name type="scientific">Prorocentrum cordatum</name>
    <dbReference type="NCBI Taxonomy" id="2364126"/>
    <lineage>
        <taxon>Eukaryota</taxon>
        <taxon>Sar</taxon>
        <taxon>Alveolata</taxon>
        <taxon>Dinophyceae</taxon>
        <taxon>Prorocentrales</taxon>
        <taxon>Prorocentraceae</taxon>
        <taxon>Prorocentrum</taxon>
    </lineage>
</organism>
<feature type="region of interest" description="Disordered" evidence="4">
    <location>
        <begin position="1"/>
        <end position="68"/>
    </location>
</feature>
<reference evidence="6" key="1">
    <citation type="submission" date="2023-10" db="EMBL/GenBank/DDBJ databases">
        <authorList>
            <person name="Chen Y."/>
            <person name="Shah S."/>
            <person name="Dougan E. K."/>
            <person name="Thang M."/>
            <person name="Chan C."/>
        </authorList>
    </citation>
    <scope>NUCLEOTIDE SEQUENCE [LARGE SCALE GENOMIC DNA]</scope>
</reference>
<dbReference type="PROSITE" id="PS50088">
    <property type="entry name" value="ANK_REPEAT"/>
    <property type="match status" value="1"/>
</dbReference>
<gene>
    <name evidence="6" type="ORF">PCOR1329_LOCUS44867</name>
</gene>
<dbReference type="PANTHER" id="PTHR23206:SF8">
    <property type="entry name" value="ANKYRIN REPEAT AND KH DOMAIN-CONTAINING 1"/>
    <property type="match status" value="1"/>
</dbReference>
<feature type="domain" description="J" evidence="5">
    <location>
        <begin position="72"/>
        <end position="132"/>
    </location>
</feature>
<evidence type="ECO:0000259" key="5">
    <source>
        <dbReference type="PROSITE" id="PS50076"/>
    </source>
</evidence>
<keyword evidence="1" id="KW-0677">Repeat</keyword>
<feature type="repeat" description="ANK" evidence="3">
    <location>
        <begin position="175"/>
        <end position="207"/>
    </location>
</feature>
<dbReference type="SMART" id="SM00248">
    <property type="entry name" value="ANK"/>
    <property type="match status" value="4"/>
</dbReference>
<dbReference type="Proteomes" id="UP001189429">
    <property type="component" value="Unassembled WGS sequence"/>
</dbReference>
<dbReference type="EMBL" id="CAUYUJ010015393">
    <property type="protein sequence ID" value="CAK0853359.1"/>
    <property type="molecule type" value="Genomic_DNA"/>
</dbReference>
<evidence type="ECO:0000256" key="3">
    <source>
        <dbReference type="PROSITE-ProRule" id="PRU00023"/>
    </source>
</evidence>
<name>A0ABN9U6S6_9DINO</name>
<feature type="compositionally biased region" description="Low complexity" evidence="4">
    <location>
        <begin position="49"/>
        <end position="67"/>
    </location>
</feature>
<evidence type="ECO:0000313" key="7">
    <source>
        <dbReference type="Proteomes" id="UP001189429"/>
    </source>
</evidence>
<dbReference type="CDD" id="cd06257">
    <property type="entry name" value="DnaJ"/>
    <property type="match status" value="1"/>
</dbReference>
<dbReference type="Pfam" id="PF12796">
    <property type="entry name" value="Ank_2"/>
    <property type="match status" value="1"/>
</dbReference>
<keyword evidence="2 3" id="KW-0040">ANK repeat</keyword>
<protein>
    <recommendedName>
        <fullName evidence="5">J domain-containing protein</fullName>
    </recommendedName>
</protein>
<dbReference type="InterPro" id="IPR001623">
    <property type="entry name" value="DnaJ_domain"/>
</dbReference>
<dbReference type="SUPFAM" id="SSF48403">
    <property type="entry name" value="Ankyrin repeat"/>
    <property type="match status" value="1"/>
</dbReference>
<accession>A0ABN9U6S6</accession>